<dbReference type="EMBL" id="JASGBQ010000005">
    <property type="protein sequence ID" value="MDI9241895.1"/>
    <property type="molecule type" value="Genomic_DNA"/>
</dbReference>
<dbReference type="AlphaFoldDB" id="A0AAP4B9A1"/>
<proteinExistence type="predicted"/>
<sequence>MKKIIIGLSVVCAMIIVISSVVLVLGSKGSNKDTIGLSRTYLEVCTSFFGSPSGTYRAVDKDGHDITEQFYDQYKTAYEKQEYQTISDAISDELLYIQWKTWHQDEKKENDIIIRTYKDDFYALARTPKLSDGTELFEIAYSVTGTCQFEGSTGEIVSYENPGLNVGCFLGERNIDCLVCDATTFALRKDGNAVDFQAVFSLNLSPMYDGPETGDEIVGPFMGTVSGKGEKI</sequence>
<evidence type="ECO:0000256" key="1">
    <source>
        <dbReference type="SAM" id="Phobius"/>
    </source>
</evidence>
<dbReference type="RefSeq" id="WP_283230397.1">
    <property type="nucleotide sequence ID" value="NZ_JASGBQ010000005.1"/>
</dbReference>
<name>A0AAP4B9A1_9FIRM</name>
<keyword evidence="1" id="KW-0812">Transmembrane</keyword>
<keyword evidence="1" id="KW-0472">Membrane</keyword>
<reference evidence="2 3" key="1">
    <citation type="submission" date="2023-05" db="EMBL/GenBank/DDBJ databases">
        <title>[ruminococcus] sp. nov., isolated from a pig farm feces dump.</title>
        <authorList>
            <person name="Chang Y.-H."/>
        </authorList>
    </citation>
    <scope>NUCLEOTIDE SEQUENCE [LARGE SCALE GENOMIC DNA]</scope>
    <source>
        <strain evidence="2 3">YH-rum2234</strain>
    </source>
</reference>
<feature type="transmembrane region" description="Helical" evidence="1">
    <location>
        <begin position="6"/>
        <end position="25"/>
    </location>
</feature>
<evidence type="ECO:0000313" key="3">
    <source>
        <dbReference type="Proteomes" id="UP001300383"/>
    </source>
</evidence>
<dbReference type="Proteomes" id="UP001300383">
    <property type="component" value="Unassembled WGS sequence"/>
</dbReference>
<protein>
    <submittedName>
        <fullName evidence="2">Uncharacterized protein</fullName>
    </submittedName>
</protein>
<evidence type="ECO:0000313" key="2">
    <source>
        <dbReference type="EMBL" id="MDI9241895.1"/>
    </source>
</evidence>
<gene>
    <name evidence="2" type="ORF">QJ036_05300</name>
</gene>
<accession>A0AAP4B9A1</accession>
<keyword evidence="3" id="KW-1185">Reference proteome</keyword>
<organism evidence="2 3">
    <name type="scientific">Fusibacillus kribbianus</name>
    <dbReference type="NCBI Taxonomy" id="3044208"/>
    <lineage>
        <taxon>Bacteria</taxon>
        <taxon>Bacillati</taxon>
        <taxon>Bacillota</taxon>
        <taxon>Clostridia</taxon>
        <taxon>Lachnospirales</taxon>
        <taxon>Lachnospiraceae</taxon>
        <taxon>Fusibacillus</taxon>
    </lineage>
</organism>
<keyword evidence="1" id="KW-1133">Transmembrane helix</keyword>
<comment type="caution">
    <text evidence="2">The sequence shown here is derived from an EMBL/GenBank/DDBJ whole genome shotgun (WGS) entry which is preliminary data.</text>
</comment>